<feature type="region of interest" description="Disordered" evidence="1">
    <location>
        <begin position="1"/>
        <end position="55"/>
    </location>
</feature>
<name>A0A7C8JYI4_ORBOL</name>
<proteinExistence type="predicted"/>
<gene>
    <name evidence="2" type="ORF">EYR41_002391</name>
</gene>
<evidence type="ECO:0000256" key="1">
    <source>
        <dbReference type="SAM" id="MobiDB-lite"/>
    </source>
</evidence>
<evidence type="ECO:0000313" key="3">
    <source>
        <dbReference type="Proteomes" id="UP000297595"/>
    </source>
</evidence>
<evidence type="ECO:0000313" key="2">
    <source>
        <dbReference type="EMBL" id="TGJ62411.1"/>
    </source>
</evidence>
<dbReference type="AlphaFoldDB" id="A0A7C8JYI4"/>
<dbReference type="EMBL" id="SOZJ01000010">
    <property type="protein sequence ID" value="TGJ62411.1"/>
    <property type="molecule type" value="Genomic_DNA"/>
</dbReference>
<comment type="caution">
    <text evidence="2">The sequence shown here is derived from an EMBL/GenBank/DDBJ whole genome shotgun (WGS) entry which is preliminary data.</text>
</comment>
<reference evidence="2 3" key="1">
    <citation type="submission" date="2019-03" db="EMBL/GenBank/DDBJ databases">
        <title>Nematode-trapping fungi genome.</title>
        <authorList>
            <person name="Vidal-Diez De Ulzurrun G."/>
        </authorList>
    </citation>
    <scope>NUCLEOTIDE SEQUENCE [LARGE SCALE GENOMIC DNA]</scope>
    <source>
        <strain evidence="2 3">TWF154</strain>
    </source>
</reference>
<organism evidence="2 3">
    <name type="scientific">Orbilia oligospora</name>
    <name type="common">Nematode-trapping fungus</name>
    <name type="synonym">Arthrobotrys oligospora</name>
    <dbReference type="NCBI Taxonomy" id="2813651"/>
    <lineage>
        <taxon>Eukaryota</taxon>
        <taxon>Fungi</taxon>
        <taxon>Dikarya</taxon>
        <taxon>Ascomycota</taxon>
        <taxon>Pezizomycotina</taxon>
        <taxon>Orbiliomycetes</taxon>
        <taxon>Orbiliales</taxon>
        <taxon>Orbiliaceae</taxon>
        <taxon>Orbilia</taxon>
    </lineage>
</organism>
<sequence length="151" mass="16897">MTPSRSKKNATPSIRGKYPKLRPAKSQSGGEILIPSETNAQRGDTEKSQPPARFVDERSEFLVVGPDSLPNLTYGNISPDDYLSKITERFENFEGVSGMLLPGEIWRYYHGGTDKELKKRHTFKRNGMLPTEESGRYVDVIARPGLPRGSN</sequence>
<accession>A0A7C8JYI4</accession>
<protein>
    <submittedName>
        <fullName evidence="2">Uncharacterized protein</fullName>
    </submittedName>
</protein>
<dbReference type="Proteomes" id="UP000297595">
    <property type="component" value="Unassembled WGS sequence"/>
</dbReference>